<evidence type="ECO:0000313" key="1">
    <source>
        <dbReference type="EMBL" id="MFC4653783.1"/>
    </source>
</evidence>
<protein>
    <submittedName>
        <fullName evidence="1">Uncharacterized protein</fullName>
    </submittedName>
</protein>
<dbReference type="RefSeq" id="WP_377331320.1">
    <property type="nucleotide sequence ID" value="NZ_JBHSGB010000001.1"/>
</dbReference>
<organism evidence="1 2">
    <name type="scientific">Rheinheimera marina</name>
    <dbReference type="NCBI Taxonomy" id="1774958"/>
    <lineage>
        <taxon>Bacteria</taxon>
        <taxon>Pseudomonadati</taxon>
        <taxon>Pseudomonadota</taxon>
        <taxon>Gammaproteobacteria</taxon>
        <taxon>Chromatiales</taxon>
        <taxon>Chromatiaceae</taxon>
        <taxon>Rheinheimera</taxon>
    </lineage>
</organism>
<name>A0ABV9JIL3_9GAMM</name>
<dbReference type="EMBL" id="JBHSGB010000001">
    <property type="protein sequence ID" value="MFC4653783.1"/>
    <property type="molecule type" value="Genomic_DNA"/>
</dbReference>
<sequence length="271" mass="30347">MWPEYKGRDGELFPGEIGVLDSLNSLGDMVRLKGGKWLIAPPKLILVENGVAVLIGGGPLECLPPALSVSAKVVGKVRVVDPALCGLWGSRWGLEDWLGAPYQGLEEWGRSLLSEALLNLTDAPHLCEGVSIYKPRQWVSVTELSEDTKDLVLGRSLVHKFFSYFLCKLNKGRVSKLRSITSDEARRFQYYLDLISDRSIVVSVKNVNNLVRFKLNRRLPRREAKLLNLGWQEPTTEKAHPGVIQYVYPEELFPLLVNAFGLLGIKVKQIL</sequence>
<gene>
    <name evidence="1" type="ORF">ACFO3I_01965</name>
</gene>
<proteinExistence type="predicted"/>
<keyword evidence="2" id="KW-1185">Reference proteome</keyword>
<dbReference type="Proteomes" id="UP001595962">
    <property type="component" value="Unassembled WGS sequence"/>
</dbReference>
<reference evidence="2" key="1">
    <citation type="journal article" date="2019" name="Int. J. Syst. Evol. Microbiol.">
        <title>The Global Catalogue of Microorganisms (GCM) 10K type strain sequencing project: providing services to taxonomists for standard genome sequencing and annotation.</title>
        <authorList>
            <consortium name="The Broad Institute Genomics Platform"/>
            <consortium name="The Broad Institute Genome Sequencing Center for Infectious Disease"/>
            <person name="Wu L."/>
            <person name="Ma J."/>
        </authorList>
    </citation>
    <scope>NUCLEOTIDE SEQUENCE [LARGE SCALE GENOMIC DNA]</scope>
    <source>
        <strain evidence="2">DT28</strain>
    </source>
</reference>
<evidence type="ECO:0000313" key="2">
    <source>
        <dbReference type="Proteomes" id="UP001595962"/>
    </source>
</evidence>
<accession>A0ABV9JIL3</accession>
<comment type="caution">
    <text evidence="1">The sequence shown here is derived from an EMBL/GenBank/DDBJ whole genome shotgun (WGS) entry which is preliminary data.</text>
</comment>